<organism evidence="1 2">
    <name type="scientific">Bugula neritina</name>
    <name type="common">Brown bryozoan</name>
    <name type="synonym">Sertularia neritina</name>
    <dbReference type="NCBI Taxonomy" id="10212"/>
    <lineage>
        <taxon>Eukaryota</taxon>
        <taxon>Metazoa</taxon>
        <taxon>Spiralia</taxon>
        <taxon>Lophotrochozoa</taxon>
        <taxon>Bryozoa</taxon>
        <taxon>Gymnolaemata</taxon>
        <taxon>Cheilostomatida</taxon>
        <taxon>Flustrina</taxon>
        <taxon>Buguloidea</taxon>
        <taxon>Bugulidae</taxon>
        <taxon>Bugula</taxon>
    </lineage>
</organism>
<evidence type="ECO:0000313" key="1">
    <source>
        <dbReference type="EMBL" id="KAF6025082.1"/>
    </source>
</evidence>
<evidence type="ECO:0000313" key="2">
    <source>
        <dbReference type="Proteomes" id="UP000593567"/>
    </source>
</evidence>
<dbReference type="Proteomes" id="UP000593567">
    <property type="component" value="Unassembled WGS sequence"/>
</dbReference>
<dbReference type="AlphaFoldDB" id="A0A7J7JFI4"/>
<name>A0A7J7JFI4_BUGNE</name>
<dbReference type="EMBL" id="VXIV02002498">
    <property type="protein sequence ID" value="KAF6025082.1"/>
    <property type="molecule type" value="Genomic_DNA"/>
</dbReference>
<protein>
    <submittedName>
        <fullName evidence="1">Uncharacterized protein</fullName>
    </submittedName>
</protein>
<gene>
    <name evidence="1" type="ORF">EB796_016609</name>
</gene>
<accession>A0A7J7JFI4</accession>
<keyword evidence="2" id="KW-1185">Reference proteome</keyword>
<sequence>MEYIISSSYAPEGDICEDETYCSRGLCTHPSCWDSHIRQTRGFRKYVSLSDGASVLGQNQQFSETEDEGLSNSFLLLLSLFKIKM</sequence>
<dbReference type="OrthoDB" id="10033658at2759"/>
<comment type="caution">
    <text evidence="1">The sequence shown here is derived from an EMBL/GenBank/DDBJ whole genome shotgun (WGS) entry which is preliminary data.</text>
</comment>
<proteinExistence type="predicted"/>
<reference evidence="1" key="1">
    <citation type="submission" date="2020-06" db="EMBL/GenBank/DDBJ databases">
        <title>Draft genome of Bugula neritina, a colonial animal packing powerful symbionts and potential medicines.</title>
        <authorList>
            <person name="Rayko M."/>
        </authorList>
    </citation>
    <scope>NUCLEOTIDE SEQUENCE [LARGE SCALE GENOMIC DNA]</scope>
    <source>
        <strain evidence="1">Kwan_BN1</strain>
    </source>
</reference>